<dbReference type="RefSeq" id="WP_380165811.1">
    <property type="nucleotide sequence ID" value="NZ_JBHTNU010000011.1"/>
</dbReference>
<dbReference type="EMBL" id="JBHTNU010000011">
    <property type="protein sequence ID" value="MFD1427623.1"/>
    <property type="molecule type" value="Genomic_DNA"/>
</dbReference>
<sequence>MIELNAPIIPWEGMGNIKLYSHISELYDLIEQSKVEPVLLEKFLIRYEIESSVDLCFNVVNGRLFKMTALENYKGTLFGNIKIGMPIEDVLLREPSFVYDDFEEVYCSPKGIYIETDPVEHTVLWISVYIKEIDHEDFEKGNW</sequence>
<name>A0ABW4CC61_9BACL</name>
<keyword evidence="2" id="KW-1185">Reference proteome</keyword>
<evidence type="ECO:0000313" key="2">
    <source>
        <dbReference type="Proteomes" id="UP001597282"/>
    </source>
</evidence>
<gene>
    <name evidence="1" type="ORF">ACFQ4Y_11970</name>
</gene>
<evidence type="ECO:0000313" key="1">
    <source>
        <dbReference type="EMBL" id="MFD1427623.1"/>
    </source>
</evidence>
<reference evidence="2" key="1">
    <citation type="journal article" date="2019" name="Int. J. Syst. Evol. Microbiol.">
        <title>The Global Catalogue of Microorganisms (GCM) 10K type strain sequencing project: providing services to taxonomists for standard genome sequencing and annotation.</title>
        <authorList>
            <consortium name="The Broad Institute Genomics Platform"/>
            <consortium name="The Broad Institute Genome Sequencing Center for Infectious Disease"/>
            <person name="Wu L."/>
            <person name="Ma J."/>
        </authorList>
    </citation>
    <scope>NUCLEOTIDE SEQUENCE [LARGE SCALE GENOMIC DNA]</scope>
    <source>
        <strain evidence="2">S1</strain>
    </source>
</reference>
<dbReference type="Proteomes" id="UP001597282">
    <property type="component" value="Unassembled WGS sequence"/>
</dbReference>
<accession>A0ABW4CC61</accession>
<protein>
    <submittedName>
        <fullName evidence="1">Uncharacterized protein</fullName>
    </submittedName>
</protein>
<organism evidence="1 2">
    <name type="scientific">Kroppenstedtia sanguinis</name>
    <dbReference type="NCBI Taxonomy" id="1380684"/>
    <lineage>
        <taxon>Bacteria</taxon>
        <taxon>Bacillati</taxon>
        <taxon>Bacillota</taxon>
        <taxon>Bacilli</taxon>
        <taxon>Bacillales</taxon>
        <taxon>Thermoactinomycetaceae</taxon>
        <taxon>Kroppenstedtia</taxon>
    </lineage>
</organism>
<comment type="caution">
    <text evidence="1">The sequence shown here is derived from an EMBL/GenBank/DDBJ whole genome shotgun (WGS) entry which is preliminary data.</text>
</comment>
<proteinExistence type="predicted"/>